<organism evidence="4 5">
    <name type="scientific">[Clostridium] celerecrescens 18A</name>
    <dbReference type="NCBI Taxonomy" id="1286362"/>
    <lineage>
        <taxon>Bacteria</taxon>
        <taxon>Bacillati</taxon>
        <taxon>Bacillota</taxon>
        <taxon>Clostridia</taxon>
        <taxon>Lachnospirales</taxon>
        <taxon>Lachnospiraceae</taxon>
        <taxon>Lacrimispora</taxon>
    </lineage>
</organism>
<dbReference type="PANTHER" id="PTHR18964">
    <property type="entry name" value="ROK (REPRESSOR, ORF, KINASE) FAMILY"/>
    <property type="match status" value="1"/>
</dbReference>
<evidence type="ECO:0000256" key="3">
    <source>
        <dbReference type="ARBA" id="ARBA00022629"/>
    </source>
</evidence>
<dbReference type="PANTHER" id="PTHR18964:SF149">
    <property type="entry name" value="BIFUNCTIONAL UDP-N-ACETYLGLUCOSAMINE 2-EPIMERASE_N-ACETYLMANNOSAMINE KINASE"/>
    <property type="match status" value="1"/>
</dbReference>
<keyword evidence="4" id="KW-0808">Transferase</keyword>
<protein>
    <submittedName>
        <fullName evidence="4">Putative NBD/HSP70 family sugar kinase</fullName>
    </submittedName>
</protein>
<gene>
    <name evidence="4" type="ORF">H171_3608</name>
</gene>
<keyword evidence="3" id="KW-0859">Xylose metabolism</keyword>
<dbReference type="CDD" id="cd23763">
    <property type="entry name" value="ASKHA_ATPase_ROK"/>
    <property type="match status" value="1"/>
</dbReference>
<dbReference type="EMBL" id="PGET01000001">
    <property type="protein sequence ID" value="PJJ30039.1"/>
    <property type="molecule type" value="Genomic_DNA"/>
</dbReference>
<evidence type="ECO:0000313" key="5">
    <source>
        <dbReference type="Proteomes" id="UP000231092"/>
    </source>
</evidence>
<evidence type="ECO:0000313" key="4">
    <source>
        <dbReference type="EMBL" id="PJJ30039.1"/>
    </source>
</evidence>
<dbReference type="InterPro" id="IPR000600">
    <property type="entry name" value="ROK"/>
</dbReference>
<dbReference type="InterPro" id="IPR036388">
    <property type="entry name" value="WH-like_DNA-bd_sf"/>
</dbReference>
<dbReference type="Proteomes" id="UP000231092">
    <property type="component" value="Unassembled WGS sequence"/>
</dbReference>
<keyword evidence="3" id="KW-0119">Carbohydrate metabolism</keyword>
<comment type="caution">
    <text evidence="4">The sequence shown here is derived from an EMBL/GenBank/DDBJ whole genome shotgun (WGS) entry which is preliminary data.</text>
</comment>
<keyword evidence="4" id="KW-0418">Kinase</keyword>
<evidence type="ECO:0000256" key="2">
    <source>
        <dbReference type="ARBA" id="ARBA00006479"/>
    </source>
</evidence>
<dbReference type="SUPFAM" id="SSF46785">
    <property type="entry name" value="Winged helix' DNA-binding domain"/>
    <property type="match status" value="1"/>
</dbReference>
<dbReference type="InterPro" id="IPR036390">
    <property type="entry name" value="WH_DNA-bd_sf"/>
</dbReference>
<dbReference type="InterPro" id="IPR043129">
    <property type="entry name" value="ATPase_NBD"/>
</dbReference>
<accession>A0A2M8Z9D0</accession>
<dbReference type="GO" id="GO:0042732">
    <property type="term" value="P:D-xylose metabolic process"/>
    <property type="evidence" value="ECO:0007669"/>
    <property type="project" value="UniProtKB-KW"/>
</dbReference>
<dbReference type="CDD" id="cd00090">
    <property type="entry name" value="HTH_ARSR"/>
    <property type="match status" value="1"/>
</dbReference>
<dbReference type="AlphaFoldDB" id="A0A2M8Z9D0"/>
<reference evidence="4 5" key="1">
    <citation type="submission" date="2017-11" db="EMBL/GenBank/DDBJ databases">
        <title>Understudied soil microbes with underappreciated capabilities: Untangling the Clostridium saccharolyticum group.</title>
        <authorList>
            <person name="Leschine S."/>
        </authorList>
    </citation>
    <scope>NUCLEOTIDE SEQUENCE [LARGE SCALE GENOMIC DNA]</scope>
    <source>
        <strain evidence="4 5">18A</strain>
    </source>
</reference>
<dbReference type="Gene3D" id="3.30.420.40">
    <property type="match status" value="2"/>
</dbReference>
<evidence type="ECO:0000256" key="1">
    <source>
        <dbReference type="ARBA" id="ARBA00002486"/>
    </source>
</evidence>
<sequence>MNQYMPRYLKTKNRMMIFDLFRNQQLMSRAELVRITGISFPTVSKIVDKLLELGIVIELEETEQSSGAGRKGHLLKFNPRACYAIGIEFEGQVVHLGLVDMLGTCQYCRSIYLPAQNHTLKLSKLTKEINTLMTLADNDHIPVLGIGIGFPAMINPETNSIIHMSGMNIDHEVPFVEAFSEFASTLTVPFFLDNDVKFACQGEAFLRRKNPEYQDLIYFTLGTGCGVSYMMNGELWYGATHKSGEIGNMMISSCQIPGTEVPEPTPFEQLINLNAIYKHFQISLQQNPGLPESIREDIINYLCPYLSFTLSNISYLLDIQHCVLTGIVPLALGEGLLQKIQNTLRTTLTQNTLLIEPSISRDAGIIGAAVTVFNKRLEALFKD</sequence>
<dbReference type="Pfam" id="PF00480">
    <property type="entry name" value="ROK"/>
    <property type="match status" value="1"/>
</dbReference>
<name>A0A2M8Z9D0_9FIRM</name>
<dbReference type="Gene3D" id="1.10.10.10">
    <property type="entry name" value="Winged helix-like DNA-binding domain superfamily/Winged helix DNA-binding domain"/>
    <property type="match status" value="1"/>
</dbReference>
<dbReference type="GO" id="GO:0016301">
    <property type="term" value="F:kinase activity"/>
    <property type="evidence" value="ECO:0007669"/>
    <property type="project" value="UniProtKB-KW"/>
</dbReference>
<comment type="similarity">
    <text evidence="2">Belongs to the ROK (NagC/XylR) family.</text>
</comment>
<proteinExistence type="inferred from homology"/>
<dbReference type="InterPro" id="IPR011991">
    <property type="entry name" value="ArsR-like_HTH"/>
</dbReference>
<comment type="function">
    <text evidence="1">Transcriptional repressor of xylose-utilizing enzymes.</text>
</comment>
<dbReference type="SUPFAM" id="SSF53067">
    <property type="entry name" value="Actin-like ATPase domain"/>
    <property type="match status" value="1"/>
</dbReference>
<dbReference type="OrthoDB" id="6501901at2"/>
<dbReference type="RefSeq" id="WP_157803183.1">
    <property type="nucleotide sequence ID" value="NZ_PGET01000001.1"/>
</dbReference>